<proteinExistence type="predicted"/>
<dbReference type="AlphaFoldDB" id="D7TX56"/>
<dbReference type="EMBL" id="FN596254">
    <property type="protein sequence ID" value="CBI35081.3"/>
    <property type="molecule type" value="Genomic_DNA"/>
</dbReference>
<accession>D7TX56</accession>
<dbReference type="HOGENOM" id="CLU_3400210_0_0_1"/>
<dbReference type="Proteomes" id="UP000009183">
    <property type="component" value="Chromosome 13"/>
</dbReference>
<name>D7TX56_VITVI</name>
<gene>
    <name evidence="1" type="ordered locus">VIT_13s0084g00410</name>
</gene>
<keyword evidence="2" id="KW-1185">Reference proteome</keyword>
<sequence>MLTSSTKGFQYSETAGVRTRCGSVRAFWTGK</sequence>
<protein>
    <submittedName>
        <fullName evidence="1">Uncharacterized protein</fullName>
    </submittedName>
</protein>
<evidence type="ECO:0000313" key="2">
    <source>
        <dbReference type="Proteomes" id="UP000009183"/>
    </source>
</evidence>
<dbReference type="PaxDb" id="29760-VIT_13s0084g00410.t01"/>
<reference evidence="2" key="1">
    <citation type="journal article" date="2007" name="Nature">
        <title>The grapevine genome sequence suggests ancestral hexaploidization in major angiosperm phyla.</title>
        <authorList>
            <consortium name="The French-Italian Public Consortium for Grapevine Genome Characterization."/>
            <person name="Jaillon O."/>
            <person name="Aury J.-M."/>
            <person name="Noel B."/>
            <person name="Policriti A."/>
            <person name="Clepet C."/>
            <person name="Casagrande A."/>
            <person name="Choisne N."/>
            <person name="Aubourg S."/>
            <person name="Vitulo N."/>
            <person name="Jubin C."/>
            <person name="Vezzi A."/>
            <person name="Legeai F."/>
            <person name="Hugueney P."/>
            <person name="Dasilva C."/>
            <person name="Horner D."/>
            <person name="Mica E."/>
            <person name="Jublot D."/>
            <person name="Poulain J."/>
            <person name="Bruyere C."/>
            <person name="Billault A."/>
            <person name="Segurens B."/>
            <person name="Gouyvenoux M."/>
            <person name="Ugarte E."/>
            <person name="Cattonaro F."/>
            <person name="Anthouard V."/>
            <person name="Vico V."/>
            <person name="Del Fabbro C."/>
            <person name="Alaux M."/>
            <person name="Di Gaspero G."/>
            <person name="Dumas V."/>
            <person name="Felice N."/>
            <person name="Paillard S."/>
            <person name="Juman I."/>
            <person name="Moroldo M."/>
            <person name="Scalabrin S."/>
            <person name="Canaguier A."/>
            <person name="Le Clainche I."/>
            <person name="Malacrida G."/>
            <person name="Durand E."/>
            <person name="Pesole G."/>
            <person name="Laucou V."/>
            <person name="Chatelet P."/>
            <person name="Merdinoglu D."/>
            <person name="Delledonne M."/>
            <person name="Pezzotti M."/>
            <person name="Lecharny A."/>
            <person name="Scarpelli C."/>
            <person name="Artiguenave F."/>
            <person name="Pe M.E."/>
            <person name="Valle G."/>
            <person name="Morgante M."/>
            <person name="Caboche M."/>
            <person name="Adam-Blondon A.-F."/>
            <person name="Weissenbach J."/>
            <person name="Quetier F."/>
            <person name="Wincker P."/>
        </authorList>
    </citation>
    <scope>NUCLEOTIDE SEQUENCE [LARGE SCALE GENOMIC DNA]</scope>
    <source>
        <strain evidence="2">cv. Pinot noir / PN40024</strain>
    </source>
</reference>
<evidence type="ECO:0000313" key="1">
    <source>
        <dbReference type="EMBL" id="CBI35081.3"/>
    </source>
</evidence>
<dbReference type="InParanoid" id="D7TX56"/>
<organism evidence="1 2">
    <name type="scientific">Vitis vinifera</name>
    <name type="common">Grape</name>
    <dbReference type="NCBI Taxonomy" id="29760"/>
    <lineage>
        <taxon>Eukaryota</taxon>
        <taxon>Viridiplantae</taxon>
        <taxon>Streptophyta</taxon>
        <taxon>Embryophyta</taxon>
        <taxon>Tracheophyta</taxon>
        <taxon>Spermatophyta</taxon>
        <taxon>Magnoliopsida</taxon>
        <taxon>eudicotyledons</taxon>
        <taxon>Gunneridae</taxon>
        <taxon>Pentapetalae</taxon>
        <taxon>rosids</taxon>
        <taxon>Vitales</taxon>
        <taxon>Vitaceae</taxon>
        <taxon>Viteae</taxon>
        <taxon>Vitis</taxon>
    </lineage>
</organism>